<dbReference type="Pfam" id="PF17846">
    <property type="entry name" value="XRN_M"/>
    <property type="match status" value="2"/>
</dbReference>
<dbReference type="Gene3D" id="2.30.30.750">
    <property type="match status" value="1"/>
</dbReference>
<evidence type="ECO:0000313" key="12">
    <source>
        <dbReference type="Proteomes" id="UP001150062"/>
    </source>
</evidence>
<dbReference type="Gene3D" id="1.25.40.1050">
    <property type="match status" value="1"/>
</dbReference>
<dbReference type="PANTHER" id="PTHR12341:SF7">
    <property type="entry name" value="5'-3' EXORIBONUCLEASE 1"/>
    <property type="match status" value="1"/>
</dbReference>
<dbReference type="InterPro" id="IPR047008">
    <property type="entry name" value="XRN1_SH3_sf"/>
</dbReference>
<feature type="domain" description="Xrn1 helical" evidence="7">
    <location>
        <begin position="300"/>
        <end position="408"/>
    </location>
</feature>
<evidence type="ECO:0000256" key="1">
    <source>
        <dbReference type="ARBA" id="ARBA00022722"/>
    </source>
</evidence>
<evidence type="ECO:0000313" key="11">
    <source>
        <dbReference type="EMBL" id="KAJ6247265.1"/>
    </source>
</evidence>
<reference evidence="11" key="1">
    <citation type="submission" date="2022-08" db="EMBL/GenBank/DDBJ databases">
        <title>Novel sulfate-reducing endosymbionts in the free-living metamonad Anaeramoeba.</title>
        <authorList>
            <person name="Jerlstrom-Hultqvist J."/>
            <person name="Cepicka I."/>
            <person name="Gallot-Lavallee L."/>
            <person name="Salas-Leiva D."/>
            <person name="Curtis B.A."/>
            <person name="Zahonova K."/>
            <person name="Pipaliya S."/>
            <person name="Dacks J."/>
            <person name="Roger A.J."/>
        </authorList>
    </citation>
    <scope>NUCLEOTIDE SEQUENCE</scope>
    <source>
        <strain evidence="11">Schooner1</strain>
    </source>
</reference>
<dbReference type="PANTHER" id="PTHR12341">
    <property type="entry name" value="5'-&gt;3' EXORIBONUCLEASE"/>
    <property type="match status" value="1"/>
</dbReference>
<comment type="similarity">
    <text evidence="4">Belongs to the 5'-3' exonuclease family.</text>
</comment>
<dbReference type="InterPro" id="IPR041106">
    <property type="entry name" value="XRN1_D2_D3"/>
</dbReference>
<evidence type="ECO:0000256" key="5">
    <source>
        <dbReference type="SAM" id="MobiDB-lite"/>
    </source>
</evidence>
<feature type="region of interest" description="Disordered" evidence="5">
    <location>
        <begin position="617"/>
        <end position="654"/>
    </location>
</feature>
<dbReference type="InterPro" id="IPR047007">
    <property type="entry name" value="XRN1_D1_sf"/>
</dbReference>
<dbReference type="CDD" id="cd18673">
    <property type="entry name" value="PIN_XRN1-2-like"/>
    <property type="match status" value="1"/>
</dbReference>
<feature type="domain" description="Exoribonuclease Xrn1 D2/D3" evidence="10">
    <location>
        <begin position="854"/>
        <end position="1052"/>
    </location>
</feature>
<feature type="domain" description="Xrn1 N-terminal" evidence="6">
    <location>
        <begin position="1"/>
        <end position="224"/>
    </location>
</feature>
<dbReference type="Proteomes" id="UP001150062">
    <property type="component" value="Unassembled WGS sequence"/>
</dbReference>
<organism evidence="11 12">
    <name type="scientific">Anaeramoeba flamelloides</name>
    <dbReference type="NCBI Taxonomy" id="1746091"/>
    <lineage>
        <taxon>Eukaryota</taxon>
        <taxon>Metamonada</taxon>
        <taxon>Anaeramoebidae</taxon>
        <taxon>Anaeramoeba</taxon>
    </lineage>
</organism>
<evidence type="ECO:0000259" key="9">
    <source>
        <dbReference type="Pfam" id="PF18332"/>
    </source>
</evidence>
<evidence type="ECO:0000256" key="3">
    <source>
        <dbReference type="ARBA" id="ARBA00022839"/>
    </source>
</evidence>
<protein>
    <submittedName>
        <fullName evidence="11">5'-3' exoribonuclease</fullName>
    </submittedName>
</protein>
<evidence type="ECO:0000259" key="6">
    <source>
        <dbReference type="Pfam" id="PF03159"/>
    </source>
</evidence>
<proteinExistence type="inferred from homology"/>
<gene>
    <name evidence="11" type="ORF">M0813_18792</name>
</gene>
<keyword evidence="1" id="KW-0540">Nuclease</keyword>
<feature type="domain" description="Xrn1 helical" evidence="7">
    <location>
        <begin position="414"/>
        <end position="602"/>
    </location>
</feature>
<evidence type="ECO:0000259" key="7">
    <source>
        <dbReference type="Pfam" id="PF17846"/>
    </source>
</evidence>
<sequence length="1265" mass="150032">MGVPKFFRWVCERYPLILQKYLNTKFFFPEFDNFYIDATGFIHQFFIPEKFKGDFKYHPNDQTIFNDVCNLIDTLVKLVNPKKVLFIAFDGVSPRFKINESRNRRYLTGLELQEMLDNDTQQNRNITPWNSTKITLGSKFSSKFDNKIREFIQSKMEKEWKHLKVIYSSHLDPGEGEHKIIEYMKNYKNSDNYDANSTHCLFGNDADLIILSLVTNLPKIAVLRWKIDFRWFPNKSKNVAQEIEDLSEKFEFVFINTLREYIEYDLISDLNKNKNGKKKNGNNEKKEEEEGENLIDNDNYDIERLIDDWVLLTFFFGNDFLPALPFLQIKEGSFDRLLKVYKSFYPKNGYIINKNIINWNKYEKFIKLYREIETKEHWLRQLYPNNDRYGKKKSRRSKKNKISEKYVSENTFHWNVKYYTKYFGEDVIKKESFKPNLIKNYLKSIQWNLNYYYKRIPSWTYHYPFHFPPVLADLENLNSYSINEDCFQLNQPFDPMLQMLCSLPPISHNLLPTNLGDLMIKSDSPIVSYFPKEIKVIPYNRNTLYLPQCVIPLFDYEIIKTEYEKHLNTLTKEELERNKVVDPILFYYDQENNLKKIDINISSDDLYQLIYSKESETQSKGGKEKENENEKEKEKEKEKESEKEKEKIKENEKENELINKNWPTLNFFSIVTEIKKVKVNLFGNSSELETVVLKLNAKESNSSKLEKAVGKSGYICYPYPKLVHINSVSDKNQTINQQIKDKVRKTIVNKVNPKNLKKNHLEWSKKKKYLVSKYREQYGIDLKNIPVVFNVKTKQTNLEQIQSMEIPIQLILPRENFLKKFGKKTKIERNKITVGSTIFYFHQLKKNKIEIYQATIKKINRQKYTISVDANRKNNICPSLNKVLTKTYKRWFDMKELSNKLNVNVNVLRKFLNSFIFDRKHQIGLQIFVHKKRVFKQGYCKVIKTQTQKMPKFSNSTLSLLNSYKDKFPQLFKALSNYHGPLKSDFLLKNYVNDPDQYMEKVTKWIRERKLLYKLPLVNEDFIGLSINLILEIENDLIKNQKKKNKNNKNLNNLIINENEEQMDINDGKNENENENENENKNKNKNENKNQSYPNKDKIIFEKTVPRKDIIFPRTLSEIENRIKSGLLNINIQLGDIVINKCINNQIPFGLRGIIVGYYQYTNKVEVIFEKNFNGATNLENRLNTLKAQRLHISQLINLSHYEREKVQKMFNSPQQKRKTNQDKSDGWSTKNTRKGGRGQGKGRGKGKNKGKGKGGNKSQRSKKK</sequence>
<feature type="region of interest" description="Disordered" evidence="5">
    <location>
        <begin position="1210"/>
        <end position="1265"/>
    </location>
</feature>
<feature type="region of interest" description="Disordered" evidence="5">
    <location>
        <begin position="1062"/>
        <end position="1097"/>
    </location>
</feature>
<dbReference type="Pfam" id="PF18332">
    <property type="entry name" value="XRN1_D1"/>
    <property type="match status" value="1"/>
</dbReference>
<dbReference type="InterPro" id="IPR027073">
    <property type="entry name" value="5_3_exoribonuclease"/>
</dbReference>
<dbReference type="Pfam" id="PF18334">
    <property type="entry name" value="XRN1_D2_D3"/>
    <property type="match status" value="1"/>
</dbReference>
<feature type="compositionally biased region" description="Basic residues" evidence="5">
    <location>
        <begin position="1232"/>
        <end position="1265"/>
    </location>
</feature>
<dbReference type="InterPro" id="IPR041385">
    <property type="entry name" value="SH3_12"/>
</dbReference>
<accession>A0ABQ8YRM8</accession>
<evidence type="ECO:0000259" key="10">
    <source>
        <dbReference type="Pfam" id="PF18334"/>
    </source>
</evidence>
<dbReference type="Pfam" id="PF03159">
    <property type="entry name" value="XRN_N"/>
    <property type="match status" value="1"/>
</dbReference>
<dbReference type="InterPro" id="IPR041412">
    <property type="entry name" value="Xrn1_helical"/>
</dbReference>
<feature type="domain" description="5'-3' exoribonuclease 1 D1" evidence="9">
    <location>
        <begin position="662"/>
        <end position="792"/>
    </location>
</feature>
<keyword evidence="2" id="KW-0378">Hydrolase</keyword>
<dbReference type="Gene3D" id="3.40.50.12390">
    <property type="match status" value="1"/>
</dbReference>
<evidence type="ECO:0000259" key="8">
    <source>
        <dbReference type="Pfam" id="PF18129"/>
    </source>
</evidence>
<dbReference type="InterPro" id="IPR004859">
    <property type="entry name" value="Xrn1_N"/>
</dbReference>
<feature type="domain" description="5'-3' exoribonuclease 1 SH3-like" evidence="8">
    <location>
        <begin position="1132"/>
        <end position="1198"/>
    </location>
</feature>
<evidence type="ECO:0000256" key="4">
    <source>
        <dbReference type="ARBA" id="ARBA00038299"/>
    </source>
</evidence>
<keyword evidence="3" id="KW-0269">Exonuclease</keyword>
<dbReference type="InterPro" id="IPR040992">
    <property type="entry name" value="XRN1_D1"/>
</dbReference>
<name>A0ABQ8YRM8_9EUKA</name>
<feature type="compositionally biased region" description="Basic and acidic residues" evidence="5">
    <location>
        <begin position="1066"/>
        <end position="1088"/>
    </location>
</feature>
<dbReference type="Pfam" id="PF18129">
    <property type="entry name" value="SH3_12"/>
    <property type="match status" value="1"/>
</dbReference>
<dbReference type="Gene3D" id="2.170.260.40">
    <property type="match status" value="1"/>
</dbReference>
<evidence type="ECO:0000256" key="2">
    <source>
        <dbReference type="ARBA" id="ARBA00022801"/>
    </source>
</evidence>
<keyword evidence="12" id="KW-1185">Reference proteome</keyword>
<comment type="caution">
    <text evidence="11">The sequence shown here is derived from an EMBL/GenBank/DDBJ whole genome shotgun (WGS) entry which is preliminary data.</text>
</comment>
<dbReference type="EMBL" id="JAOAOG010000127">
    <property type="protein sequence ID" value="KAJ6247265.1"/>
    <property type="molecule type" value="Genomic_DNA"/>
</dbReference>